<dbReference type="OrthoDB" id="1919149at2"/>
<sequence>MNNWHHPNAYRQNHWQHQGGPNHFHNAYRRITIEEAMHIALEQVPGQVVKIELDTENGIQVYEVDIVTAQGALFEVSVDINTGTIVEIEQDRI</sequence>
<proteinExistence type="predicted"/>
<accession>A0A2A2IDC7</accession>
<evidence type="ECO:0000259" key="1">
    <source>
        <dbReference type="Pfam" id="PF03413"/>
    </source>
</evidence>
<keyword evidence="3" id="KW-1185">Reference proteome</keyword>
<feature type="domain" description="PepSY" evidence="1">
    <location>
        <begin position="30"/>
        <end position="89"/>
    </location>
</feature>
<dbReference type="Pfam" id="PF03413">
    <property type="entry name" value="PepSY"/>
    <property type="match status" value="1"/>
</dbReference>
<dbReference type="InterPro" id="IPR025711">
    <property type="entry name" value="PepSY"/>
</dbReference>
<gene>
    <name evidence="2" type="ORF">CIL05_10185</name>
</gene>
<protein>
    <recommendedName>
        <fullName evidence="1">PepSY domain-containing protein</fullName>
    </recommendedName>
</protein>
<dbReference type="EMBL" id="NPOA01000006">
    <property type="protein sequence ID" value="PAV29729.1"/>
    <property type="molecule type" value="Genomic_DNA"/>
</dbReference>
<dbReference type="RefSeq" id="WP_095655430.1">
    <property type="nucleotide sequence ID" value="NZ_NPOA01000006.1"/>
</dbReference>
<reference evidence="2 3" key="1">
    <citation type="submission" date="2017-08" db="EMBL/GenBank/DDBJ databases">
        <title>Virgibacillus indicus sp. nov. and Virgibacillus profoundi sp. nov, two moderately halophilic bacteria isolated from marine sediment by using the Microfluidic Streak Plate.</title>
        <authorList>
            <person name="Xu B."/>
            <person name="Hu B."/>
            <person name="Wang J."/>
            <person name="Zhu Y."/>
            <person name="Huang L."/>
            <person name="Du W."/>
            <person name="Huang Y."/>
        </authorList>
    </citation>
    <scope>NUCLEOTIDE SEQUENCE [LARGE SCALE GENOMIC DNA]</scope>
    <source>
        <strain evidence="2 3">IO3-P3-H5</strain>
    </source>
</reference>
<dbReference type="Proteomes" id="UP000218887">
    <property type="component" value="Unassembled WGS sequence"/>
</dbReference>
<name>A0A2A2IDC7_9BACI</name>
<organism evidence="2 3">
    <name type="scientific">Virgibacillus profundi</name>
    <dbReference type="NCBI Taxonomy" id="2024555"/>
    <lineage>
        <taxon>Bacteria</taxon>
        <taxon>Bacillati</taxon>
        <taxon>Bacillota</taxon>
        <taxon>Bacilli</taxon>
        <taxon>Bacillales</taxon>
        <taxon>Bacillaceae</taxon>
        <taxon>Virgibacillus</taxon>
    </lineage>
</organism>
<evidence type="ECO:0000313" key="2">
    <source>
        <dbReference type="EMBL" id="PAV29729.1"/>
    </source>
</evidence>
<evidence type="ECO:0000313" key="3">
    <source>
        <dbReference type="Proteomes" id="UP000218887"/>
    </source>
</evidence>
<comment type="caution">
    <text evidence="2">The sequence shown here is derived from an EMBL/GenBank/DDBJ whole genome shotgun (WGS) entry which is preliminary data.</text>
</comment>
<dbReference type="Gene3D" id="3.10.450.40">
    <property type="match status" value="1"/>
</dbReference>
<dbReference type="AlphaFoldDB" id="A0A2A2IDC7"/>